<evidence type="ECO:0000313" key="2">
    <source>
        <dbReference type="Proteomes" id="UP000003157"/>
    </source>
</evidence>
<reference evidence="1 2" key="1">
    <citation type="submission" date="2010-12" db="EMBL/GenBank/DDBJ databases">
        <title>The Genome Sequence of Coprobacillus sp. strain 29_1.</title>
        <authorList>
            <consortium name="The Broad Institute Genome Sequencing Platform"/>
            <person name="Earl A."/>
            <person name="Ward D."/>
            <person name="Feldgarden M."/>
            <person name="Gevers D."/>
            <person name="Daigneault M."/>
            <person name="Sibley C.D."/>
            <person name="White A."/>
            <person name="Strauss J."/>
            <person name="Allen-Vercoe E."/>
            <person name="Young S.K."/>
            <person name="Zeng Q."/>
            <person name="Gargeya S."/>
            <person name="Fitzgerald M."/>
            <person name="Haas B."/>
            <person name="Abouelleil A."/>
            <person name="Alvarado L."/>
            <person name="Arachchi H.M."/>
            <person name="Berlin A."/>
            <person name="Brown A."/>
            <person name="Chapman S.B."/>
            <person name="Chen Z."/>
            <person name="Dunbar C."/>
            <person name="Freedman E."/>
            <person name="Gearin G."/>
            <person name="Gellesch M."/>
            <person name="Goldberg J."/>
            <person name="Griggs A."/>
            <person name="Gujja S."/>
            <person name="Heilman E."/>
            <person name="Heiman D."/>
            <person name="Howarth C."/>
            <person name="Larson L."/>
            <person name="Lui A."/>
            <person name="MacDonald P.J.P."/>
            <person name="Mehta T."/>
            <person name="Montmayeur A."/>
            <person name="Murphy C."/>
            <person name="Neiman D."/>
            <person name="Pearson M."/>
            <person name="Priest M."/>
            <person name="Roberts A."/>
            <person name="Saif S."/>
            <person name="Shea T."/>
            <person name="Shenoy N."/>
            <person name="Sisk P."/>
            <person name="Stolte C."/>
            <person name="Sykes S."/>
            <person name="White J."/>
            <person name="Yandava C."/>
            <person name="Nusbaum C."/>
            <person name="Birren B."/>
        </authorList>
    </citation>
    <scope>NUCLEOTIDE SEQUENCE [LARGE SCALE GENOMIC DNA]</scope>
    <source>
        <strain evidence="1 2">29_1</strain>
    </source>
</reference>
<protein>
    <submittedName>
        <fullName evidence="1">Uncharacterized protein</fullName>
    </submittedName>
</protein>
<sequence length="94" mass="11211">MFYKEKRDIRSLKEKKMSRETANVLASLVDKGEELLKIVKKEEQDQINICESIDNFRKKAVWEGIEQGMCLTILKQFSRTFDRNIYDEYNDLLT</sequence>
<dbReference type="EMBL" id="ADKX01000017">
    <property type="protein sequence ID" value="EFW05650.1"/>
    <property type="molecule type" value="Genomic_DNA"/>
</dbReference>
<accession>E7G8D8</accession>
<organism evidence="1 2">
    <name type="scientific">Coprobacillus cateniformis</name>
    <dbReference type="NCBI Taxonomy" id="100884"/>
    <lineage>
        <taxon>Bacteria</taxon>
        <taxon>Bacillati</taxon>
        <taxon>Bacillota</taxon>
        <taxon>Erysipelotrichia</taxon>
        <taxon>Erysipelotrichales</taxon>
        <taxon>Coprobacillaceae</taxon>
        <taxon>Coprobacillus</taxon>
    </lineage>
</organism>
<name>E7G8D8_9FIRM</name>
<dbReference type="HOGENOM" id="CLU_2381265_0_0_9"/>
<comment type="caution">
    <text evidence="1">The sequence shown here is derived from an EMBL/GenBank/DDBJ whole genome shotgun (WGS) entry which is preliminary data.</text>
</comment>
<gene>
    <name evidence="1" type="ORF">HMPREF9488_01026</name>
</gene>
<dbReference type="RefSeq" id="WP_008788142.1">
    <property type="nucleotide sequence ID" value="NZ_JBKTEV010000149.1"/>
</dbReference>
<proteinExistence type="predicted"/>
<dbReference type="AlphaFoldDB" id="E7G8D8"/>
<evidence type="ECO:0000313" key="1">
    <source>
        <dbReference type="EMBL" id="EFW05650.1"/>
    </source>
</evidence>
<dbReference type="Proteomes" id="UP000003157">
    <property type="component" value="Unassembled WGS sequence"/>
</dbReference>
<keyword evidence="2" id="KW-1185">Reference proteome</keyword>